<evidence type="ECO:0000256" key="4">
    <source>
        <dbReference type="PROSITE-ProRule" id="PRU00024"/>
    </source>
</evidence>
<dbReference type="AlphaFoldDB" id="A0A5N6Q8I0"/>
<dbReference type="InterPro" id="IPR000315">
    <property type="entry name" value="Znf_B-box"/>
</dbReference>
<keyword evidence="2 4" id="KW-0863">Zinc-finger</keyword>
<proteinExistence type="predicted"/>
<dbReference type="Proteomes" id="UP000327013">
    <property type="component" value="Chromosome 1"/>
</dbReference>
<keyword evidence="7" id="KW-1185">Reference proteome</keyword>
<dbReference type="OrthoDB" id="153872at2759"/>
<dbReference type="EMBL" id="CM017321">
    <property type="protein sequence ID" value="KAE7995525.1"/>
    <property type="molecule type" value="Genomic_DNA"/>
</dbReference>
<dbReference type="Pfam" id="PF00643">
    <property type="entry name" value="zf-B_box"/>
    <property type="match status" value="1"/>
</dbReference>
<evidence type="ECO:0000256" key="3">
    <source>
        <dbReference type="ARBA" id="ARBA00022833"/>
    </source>
</evidence>
<protein>
    <recommendedName>
        <fullName evidence="5">B box-type domain-containing protein</fullName>
    </recommendedName>
</protein>
<feature type="domain" description="B box-type" evidence="5">
    <location>
        <begin position="1"/>
        <end position="38"/>
    </location>
</feature>
<reference evidence="6 7" key="1">
    <citation type="submission" date="2019-06" db="EMBL/GenBank/DDBJ databases">
        <title>A chromosomal-level reference genome of Carpinus fangiana (Coryloideae, Betulaceae).</title>
        <authorList>
            <person name="Yang X."/>
            <person name="Wang Z."/>
            <person name="Zhang L."/>
            <person name="Hao G."/>
            <person name="Liu J."/>
            <person name="Yang Y."/>
        </authorList>
    </citation>
    <scope>NUCLEOTIDE SEQUENCE [LARGE SCALE GENOMIC DNA]</scope>
    <source>
        <strain evidence="6">Cfa_2016G</strain>
        <tissue evidence="6">Leaf</tissue>
    </source>
</reference>
<organism evidence="6 7">
    <name type="scientific">Carpinus fangiana</name>
    <dbReference type="NCBI Taxonomy" id="176857"/>
    <lineage>
        <taxon>Eukaryota</taxon>
        <taxon>Viridiplantae</taxon>
        <taxon>Streptophyta</taxon>
        <taxon>Embryophyta</taxon>
        <taxon>Tracheophyta</taxon>
        <taxon>Spermatophyta</taxon>
        <taxon>Magnoliopsida</taxon>
        <taxon>eudicotyledons</taxon>
        <taxon>Gunneridae</taxon>
        <taxon>Pentapetalae</taxon>
        <taxon>rosids</taxon>
        <taxon>fabids</taxon>
        <taxon>Fagales</taxon>
        <taxon>Betulaceae</taxon>
        <taxon>Carpinus</taxon>
    </lineage>
</organism>
<gene>
    <name evidence="6" type="ORF">FH972_000309</name>
</gene>
<name>A0A5N6Q8I0_9ROSI</name>
<dbReference type="SUPFAM" id="SSF57845">
    <property type="entry name" value="B-box zinc-binding domain"/>
    <property type="match status" value="1"/>
</dbReference>
<dbReference type="PROSITE" id="PS50119">
    <property type="entry name" value="ZF_BBOX"/>
    <property type="match status" value="1"/>
</dbReference>
<evidence type="ECO:0000256" key="1">
    <source>
        <dbReference type="ARBA" id="ARBA00022723"/>
    </source>
</evidence>
<dbReference type="GO" id="GO:0008270">
    <property type="term" value="F:zinc ion binding"/>
    <property type="evidence" value="ECO:0007669"/>
    <property type="project" value="UniProtKB-KW"/>
</dbReference>
<dbReference type="CDD" id="cd19821">
    <property type="entry name" value="Bbox1_BBX-like"/>
    <property type="match status" value="1"/>
</dbReference>
<evidence type="ECO:0000256" key="2">
    <source>
        <dbReference type="ARBA" id="ARBA00022771"/>
    </source>
</evidence>
<dbReference type="InterPro" id="IPR049808">
    <property type="entry name" value="CONSTANS-like_Bbox1"/>
</dbReference>
<sequence>MKKCELCDSPAKMYCESDQASLCWDCDSQVHGANFLFHGLQLRLHQPQVLQLVKKASLIQEKKFHGSVCVGVQSIILRIPRTGKELYQAELGMMKPRPKALQTMKAGCQETS</sequence>
<evidence type="ECO:0000313" key="6">
    <source>
        <dbReference type="EMBL" id="KAE7995525.1"/>
    </source>
</evidence>
<dbReference type="SMART" id="SM00336">
    <property type="entry name" value="BBOX"/>
    <property type="match status" value="1"/>
</dbReference>
<keyword evidence="3" id="KW-0862">Zinc</keyword>
<dbReference type="PANTHER" id="PTHR31717:SF60">
    <property type="entry name" value="B-BOX TYPE ZINC FINGER FAMILY PROTEIN"/>
    <property type="match status" value="1"/>
</dbReference>
<accession>A0A5N6Q8I0</accession>
<keyword evidence="1" id="KW-0479">Metal-binding</keyword>
<evidence type="ECO:0000259" key="5">
    <source>
        <dbReference type="PROSITE" id="PS50119"/>
    </source>
</evidence>
<evidence type="ECO:0000313" key="7">
    <source>
        <dbReference type="Proteomes" id="UP000327013"/>
    </source>
</evidence>
<dbReference type="PANTHER" id="PTHR31717">
    <property type="entry name" value="ZINC FINGER PROTEIN CONSTANS-LIKE 10"/>
    <property type="match status" value="1"/>
</dbReference>